<feature type="domain" description="SGNH hydrolase-type esterase" evidence="1">
    <location>
        <begin position="38"/>
        <end position="224"/>
    </location>
</feature>
<dbReference type="Gene3D" id="3.40.50.1110">
    <property type="entry name" value="SGNH hydrolase"/>
    <property type="match status" value="1"/>
</dbReference>
<dbReference type="EMBL" id="MWWU01000002">
    <property type="protein sequence ID" value="OZG56202.1"/>
    <property type="molecule type" value="Genomic_DNA"/>
</dbReference>
<organism evidence="2 3">
    <name type="scientific">Aeriscardovia aeriphila</name>
    <dbReference type="NCBI Taxonomy" id="218139"/>
    <lineage>
        <taxon>Bacteria</taxon>
        <taxon>Bacillati</taxon>
        <taxon>Actinomycetota</taxon>
        <taxon>Actinomycetes</taxon>
        <taxon>Bifidobacteriales</taxon>
        <taxon>Bifidobacteriaceae</taxon>
        <taxon>Aeriscardovia</taxon>
    </lineage>
</organism>
<name>A0A261FAP8_9BIFI</name>
<dbReference type="Pfam" id="PF13472">
    <property type="entry name" value="Lipase_GDSL_2"/>
    <property type="match status" value="1"/>
</dbReference>
<keyword evidence="3" id="KW-1185">Reference proteome</keyword>
<reference evidence="2 3" key="1">
    <citation type="journal article" date="2017" name="BMC Genomics">
        <title>Comparative genomic and phylogenomic analyses of the Bifidobacteriaceae family.</title>
        <authorList>
            <person name="Lugli G.A."/>
            <person name="Milani C."/>
            <person name="Turroni F."/>
            <person name="Duranti S."/>
            <person name="Mancabelli L."/>
            <person name="Mangifesta M."/>
            <person name="Ferrario C."/>
            <person name="Modesto M."/>
            <person name="Mattarelli P."/>
            <person name="Jiri K."/>
            <person name="van Sinderen D."/>
            <person name="Ventura M."/>
        </authorList>
    </citation>
    <scope>NUCLEOTIDE SEQUENCE [LARGE SCALE GENOMIC DNA]</scope>
    <source>
        <strain evidence="2 3">LMG 21773</strain>
    </source>
</reference>
<protein>
    <submittedName>
        <fullName evidence="2">Acyl-CoA thioesterase</fullName>
    </submittedName>
</protein>
<dbReference type="InterPro" id="IPR036514">
    <property type="entry name" value="SGNH_hydro_sf"/>
</dbReference>
<dbReference type="SUPFAM" id="SSF52266">
    <property type="entry name" value="SGNH hydrolase"/>
    <property type="match status" value="1"/>
</dbReference>
<dbReference type="InterPro" id="IPR013830">
    <property type="entry name" value="SGNH_hydro"/>
</dbReference>
<gene>
    <name evidence="2" type="ORF">AEAE_0690</name>
</gene>
<evidence type="ECO:0000313" key="2">
    <source>
        <dbReference type="EMBL" id="OZG56202.1"/>
    </source>
</evidence>
<dbReference type="Proteomes" id="UP000228976">
    <property type="component" value="Unassembled WGS sequence"/>
</dbReference>
<dbReference type="AlphaFoldDB" id="A0A261FAP8"/>
<evidence type="ECO:0000259" key="1">
    <source>
        <dbReference type="Pfam" id="PF13472"/>
    </source>
</evidence>
<evidence type="ECO:0000313" key="3">
    <source>
        <dbReference type="Proteomes" id="UP000228976"/>
    </source>
</evidence>
<comment type="caution">
    <text evidence="2">The sequence shown here is derived from an EMBL/GenBank/DDBJ whole genome shotgun (WGS) entry which is preliminary data.</text>
</comment>
<dbReference type="CDD" id="cd00229">
    <property type="entry name" value="SGNH_hydrolase"/>
    <property type="match status" value="1"/>
</dbReference>
<accession>A0A261FAP8</accession>
<proteinExistence type="predicted"/>
<sequence>MSVMDDKNAALPGNASAYDLANLPAAEPSVLTGKRILFLGSSVTYGAASQGQSFVDLFAALDSVQATKEAISGTTLVDRPSTWAEQMFGNGDSYVTRLQKYDSHTDFDAIVFQLSTNDATTHQPLGEISSSFDPSDFDVLTITGALEFIASYCAHHWAAPLVFYTGSYYESPEYSDMVTRLRELAEKWHFAVIDLFSDSAFNAIPRADYTLFMADPIHPTKAGYLRWWYPEMKAQLISTLSTVSQA</sequence>